<dbReference type="Proteomes" id="UP000631535">
    <property type="component" value="Unassembled WGS sequence"/>
</dbReference>
<organism evidence="2 3">
    <name type="scientific">Streptomyces daqingensis</name>
    <dbReference type="NCBI Taxonomy" id="1472640"/>
    <lineage>
        <taxon>Bacteria</taxon>
        <taxon>Bacillati</taxon>
        <taxon>Actinomycetota</taxon>
        <taxon>Actinomycetes</taxon>
        <taxon>Kitasatosporales</taxon>
        <taxon>Streptomycetaceae</taxon>
        <taxon>Streptomyces</taxon>
    </lineage>
</organism>
<gene>
    <name evidence="2" type="ORF">GCM10012287_10570</name>
</gene>
<accession>A0ABQ2LXJ9</accession>
<dbReference type="EMBL" id="BMMP01000003">
    <property type="protein sequence ID" value="GGO44615.1"/>
    <property type="molecule type" value="Genomic_DNA"/>
</dbReference>
<proteinExistence type="predicted"/>
<feature type="region of interest" description="Disordered" evidence="1">
    <location>
        <begin position="1"/>
        <end position="50"/>
    </location>
</feature>
<keyword evidence="3" id="KW-1185">Reference proteome</keyword>
<feature type="compositionally biased region" description="Low complexity" evidence="1">
    <location>
        <begin position="1"/>
        <end position="25"/>
    </location>
</feature>
<comment type="caution">
    <text evidence="2">The sequence shown here is derived from an EMBL/GenBank/DDBJ whole genome shotgun (WGS) entry which is preliminary data.</text>
</comment>
<dbReference type="RefSeq" id="WP_229711626.1">
    <property type="nucleotide sequence ID" value="NZ_BMMP01000003.1"/>
</dbReference>
<name>A0ABQ2LXJ9_9ACTN</name>
<protein>
    <recommendedName>
        <fullName evidence="4">Transferase</fullName>
    </recommendedName>
</protein>
<evidence type="ECO:0000313" key="3">
    <source>
        <dbReference type="Proteomes" id="UP000631535"/>
    </source>
</evidence>
<reference evidence="3" key="1">
    <citation type="journal article" date="2019" name="Int. J. Syst. Evol. Microbiol.">
        <title>The Global Catalogue of Microorganisms (GCM) 10K type strain sequencing project: providing services to taxonomists for standard genome sequencing and annotation.</title>
        <authorList>
            <consortium name="The Broad Institute Genomics Platform"/>
            <consortium name="The Broad Institute Genome Sequencing Center for Infectious Disease"/>
            <person name="Wu L."/>
            <person name="Ma J."/>
        </authorList>
    </citation>
    <scope>NUCLEOTIDE SEQUENCE [LARGE SCALE GENOMIC DNA]</scope>
    <source>
        <strain evidence="3">CGMCC 4.7178</strain>
    </source>
</reference>
<evidence type="ECO:0000256" key="1">
    <source>
        <dbReference type="SAM" id="MobiDB-lite"/>
    </source>
</evidence>
<evidence type="ECO:0000313" key="2">
    <source>
        <dbReference type="EMBL" id="GGO44615.1"/>
    </source>
</evidence>
<sequence>MTTRATGTPPAAAYGGEAAGAAPAAQVRPPVDWPPHSPKPKSLRPQADCTADTAGGITIDVRVSEGQAAASGMARAVEGGAALLLRRRGGGEGPEDTVRLPLGPAGTEGVMRAVLPSIMTLPEGRWDAFLAVAEAEPQRLRSGLNDLRSLVDRVPRQGRTWLGVRIPYATKYGNLTVRSWLRWPHAEAGQLHVEDGLMRLRGVLFGARLDSGARIEARPRDGGPAVCSPVAPEVRAPGRPGGRTAWKTGAEPEAATGFTAELQLAALGPGHRVWDLWLRPDGDAGPVRIARILDDIPDKRLIFSYPPQRVTDAGGERTVRPYYTLDNDLSLRVCLSDA</sequence>
<evidence type="ECO:0008006" key="4">
    <source>
        <dbReference type="Google" id="ProtNLM"/>
    </source>
</evidence>